<feature type="binding site" evidence="11">
    <location>
        <position position="35"/>
    </location>
    <ligand>
        <name>CTP</name>
        <dbReference type="ChEBI" id="CHEBI:37563"/>
    </ligand>
</feature>
<evidence type="ECO:0000259" key="12">
    <source>
        <dbReference type="Pfam" id="PF01743"/>
    </source>
</evidence>
<feature type="binding site" evidence="11">
    <location>
        <position position="159"/>
    </location>
    <ligand>
        <name>CTP</name>
        <dbReference type="ChEBI" id="CHEBI:37563"/>
    </ligand>
</feature>
<evidence type="ECO:0000256" key="7">
    <source>
        <dbReference type="ARBA" id="ARBA00022800"/>
    </source>
</evidence>
<keyword evidence="3 11" id="KW-0819">tRNA processing</keyword>
<dbReference type="InterPro" id="IPR002646">
    <property type="entry name" value="PolA_pol_head_dom"/>
</dbReference>
<organism evidence="15 16">
    <name type="scientific">Weissella kandleri</name>
    <dbReference type="NCBI Taxonomy" id="1616"/>
    <lineage>
        <taxon>Bacteria</taxon>
        <taxon>Bacillati</taxon>
        <taxon>Bacillota</taxon>
        <taxon>Bacilli</taxon>
        <taxon>Lactobacillales</taxon>
        <taxon>Lactobacillaceae</taxon>
        <taxon>Weissella</taxon>
    </lineage>
</organism>
<evidence type="ECO:0000256" key="2">
    <source>
        <dbReference type="ARBA" id="ARBA00022679"/>
    </source>
</evidence>
<dbReference type="EC" id="2.7.7.72" evidence="11"/>
<dbReference type="PANTHER" id="PTHR46173">
    <property type="entry name" value="CCA TRNA NUCLEOTIDYLTRANSFERASE 1, MITOCHONDRIAL"/>
    <property type="match status" value="1"/>
</dbReference>
<evidence type="ECO:0000256" key="8">
    <source>
        <dbReference type="ARBA" id="ARBA00022840"/>
    </source>
</evidence>
<feature type="binding site" evidence="11">
    <location>
        <position position="116"/>
    </location>
    <ligand>
        <name>CTP</name>
        <dbReference type="ChEBI" id="CHEBI:37563"/>
    </ligand>
</feature>
<dbReference type="OrthoDB" id="9805698at2"/>
<keyword evidence="4 11" id="KW-0548">Nucleotidyltransferase</keyword>
<keyword evidence="2 11" id="KW-0808">Transferase</keyword>
<evidence type="ECO:0000256" key="3">
    <source>
        <dbReference type="ARBA" id="ARBA00022694"/>
    </source>
</evidence>
<feature type="domain" description="tRNA nucleotidyltransferase/poly(A) polymerase RNA and SrmB- binding" evidence="13">
    <location>
        <begin position="174"/>
        <end position="233"/>
    </location>
</feature>
<evidence type="ECO:0000256" key="5">
    <source>
        <dbReference type="ARBA" id="ARBA00022723"/>
    </source>
</evidence>
<evidence type="ECO:0000256" key="9">
    <source>
        <dbReference type="ARBA" id="ARBA00022842"/>
    </source>
</evidence>
<dbReference type="GO" id="GO:0160016">
    <property type="term" value="F:CCACCA tRNA nucleotidyltransferase activity"/>
    <property type="evidence" value="ECO:0007669"/>
    <property type="project" value="RHEA"/>
</dbReference>
<dbReference type="HAMAP" id="MF_01263">
    <property type="entry name" value="CCA_bact_type3"/>
    <property type="match status" value="1"/>
</dbReference>
<feature type="binding site" evidence="11">
    <location>
        <position position="47"/>
    </location>
    <ligand>
        <name>Mg(2+)</name>
        <dbReference type="ChEBI" id="CHEBI:18420"/>
    </ligand>
</feature>
<dbReference type="SUPFAM" id="SSF81301">
    <property type="entry name" value="Nucleotidyltransferase"/>
    <property type="match status" value="1"/>
</dbReference>
<reference evidence="15 16" key="1">
    <citation type="journal article" date="2015" name="Genome Announc.">
        <title>Expanding the biotechnology potential of lactobacilli through comparative genomics of 213 strains and associated genera.</title>
        <authorList>
            <person name="Sun Z."/>
            <person name="Harris H.M."/>
            <person name="McCann A."/>
            <person name="Guo C."/>
            <person name="Argimon S."/>
            <person name="Zhang W."/>
            <person name="Yang X."/>
            <person name="Jeffery I.B."/>
            <person name="Cooney J.C."/>
            <person name="Kagawa T.F."/>
            <person name="Liu W."/>
            <person name="Song Y."/>
            <person name="Salvetti E."/>
            <person name="Wrobel A."/>
            <person name="Rasinkangas P."/>
            <person name="Parkhill J."/>
            <person name="Rea M.C."/>
            <person name="O'Sullivan O."/>
            <person name="Ritari J."/>
            <person name="Douillard F.P."/>
            <person name="Paul Ross R."/>
            <person name="Yang R."/>
            <person name="Briner A.E."/>
            <person name="Felis G.E."/>
            <person name="de Vos W.M."/>
            <person name="Barrangou R."/>
            <person name="Klaenhammer T.R."/>
            <person name="Caufield P.W."/>
            <person name="Cui Y."/>
            <person name="Zhang H."/>
            <person name="O'Toole P.W."/>
        </authorList>
    </citation>
    <scope>NUCLEOTIDE SEQUENCE [LARGE SCALE GENOMIC DNA]</scope>
    <source>
        <strain evidence="15 16">DSM 20593</strain>
    </source>
</reference>
<dbReference type="STRING" id="1616.IV73_GL000872"/>
<feature type="binding site" evidence="11">
    <location>
        <position position="162"/>
    </location>
    <ligand>
        <name>CTP</name>
        <dbReference type="ChEBI" id="CHEBI:37563"/>
    </ligand>
</feature>
<dbReference type="InterPro" id="IPR050264">
    <property type="entry name" value="Bact_CCA-adding_enz_type3_sf"/>
</dbReference>
<feature type="domain" description="Poly A polymerase head" evidence="12">
    <location>
        <begin position="27"/>
        <end position="147"/>
    </location>
</feature>
<dbReference type="PATRIC" id="fig|1616.3.peg.892"/>
<evidence type="ECO:0000313" key="16">
    <source>
        <dbReference type="Proteomes" id="UP000051655"/>
    </source>
</evidence>
<feature type="binding site" evidence="11">
    <location>
        <position position="168"/>
    </location>
    <ligand>
        <name>CTP</name>
        <dbReference type="ChEBI" id="CHEBI:37563"/>
    </ligand>
</feature>
<keyword evidence="8 11" id="KW-0067">ATP-binding</keyword>
<keyword evidence="5 11" id="KW-0479">Metal-binding</keyword>
<dbReference type="NCBIfam" id="NF009814">
    <property type="entry name" value="PRK13299.1"/>
    <property type="match status" value="1"/>
</dbReference>
<keyword evidence="9 11" id="KW-0460">Magnesium</keyword>
<dbReference type="GO" id="GO:0004810">
    <property type="term" value="F:CCA tRNA nucleotidyltransferase activity"/>
    <property type="evidence" value="ECO:0007669"/>
    <property type="project" value="UniProtKB-UniRule"/>
</dbReference>
<dbReference type="RefSeq" id="WP_057755279.1">
    <property type="nucleotide sequence ID" value="NZ_JQBP01000003.1"/>
</dbReference>
<dbReference type="GO" id="GO:0042245">
    <property type="term" value="P:RNA repair"/>
    <property type="evidence" value="ECO:0007669"/>
    <property type="project" value="UniProtKB-KW"/>
</dbReference>
<feature type="domain" description="CCA-adding enzyme C-terminal" evidence="14">
    <location>
        <begin position="250"/>
        <end position="395"/>
    </location>
</feature>
<evidence type="ECO:0000256" key="1">
    <source>
        <dbReference type="ARBA" id="ARBA00001946"/>
    </source>
</evidence>
<evidence type="ECO:0000256" key="4">
    <source>
        <dbReference type="ARBA" id="ARBA00022695"/>
    </source>
</evidence>
<dbReference type="InterPro" id="IPR043519">
    <property type="entry name" value="NT_sf"/>
</dbReference>
<feature type="binding site" evidence="11">
    <location>
        <position position="165"/>
    </location>
    <ligand>
        <name>ATP</name>
        <dbReference type="ChEBI" id="CHEBI:30616"/>
    </ligand>
</feature>
<comment type="catalytic activity">
    <reaction evidence="11">
        <text>a tRNA precursor + 2 CTP + ATP = a tRNA with a 3' CCA end + 3 diphosphate</text>
        <dbReference type="Rhea" id="RHEA:14433"/>
        <dbReference type="Rhea" id="RHEA-COMP:10465"/>
        <dbReference type="Rhea" id="RHEA-COMP:10468"/>
        <dbReference type="ChEBI" id="CHEBI:30616"/>
        <dbReference type="ChEBI" id="CHEBI:33019"/>
        <dbReference type="ChEBI" id="CHEBI:37563"/>
        <dbReference type="ChEBI" id="CHEBI:74896"/>
        <dbReference type="ChEBI" id="CHEBI:83071"/>
        <dbReference type="EC" id="2.7.7.72"/>
    </reaction>
</comment>
<comment type="cofactor">
    <cofactor evidence="1 11">
        <name>Mg(2+)</name>
        <dbReference type="ChEBI" id="CHEBI:18420"/>
    </cofactor>
</comment>
<dbReference type="Gene3D" id="3.30.460.10">
    <property type="entry name" value="Beta Polymerase, domain 2"/>
    <property type="match status" value="1"/>
</dbReference>
<feature type="binding site" evidence="11">
    <location>
        <position position="162"/>
    </location>
    <ligand>
        <name>ATP</name>
        <dbReference type="ChEBI" id="CHEBI:30616"/>
    </ligand>
</feature>
<keyword evidence="16" id="KW-1185">Reference proteome</keyword>
<sequence length="405" mass="45461">MQLQTLPEAFKHAQPILETLEAEGYEAYFVGGSVRDTLLGRAPHDVDIATSAYPEEVKQLFKKTVDTGIEHGTVMVLDHGDGYEITTFRTESGYTDYRRPDKVKFVRNLSEDLKRRDFTINALALKADGTVIDMFDGLTDLKQHILRAVGDPSERFNEDALRMMRAVRFAAQLNFGIDLQTKQAIVKKRNLLAKISVERLNDEMTKLLQAPNAQLGLLMLIMLELNQYLPGLNQKDIDLWGYTEQLAVRQPQTATQAWTLMAFELGLTASDAGDFLRLWKHSNELIQMAQAALRVLNIARMDVPTDWDLYQAGPALVTAQAVGEISEMPMMGSDWNRRYERLPIHKRQELAINGQTLMQELKMPAGPKLGQILLKLEQAVVADQVANTKDALLAQAVKLDASPQA</sequence>
<evidence type="ECO:0000259" key="13">
    <source>
        <dbReference type="Pfam" id="PF12627"/>
    </source>
</evidence>
<accession>A0A0R2JL83</accession>
<comment type="function">
    <text evidence="11">Catalyzes the addition and repair of the essential 3'-terminal CCA sequence in tRNAs without using a nucleic acid template. Adds these three nucleotides in the order of C, C, and A to the tRNA nucleotide-73, using CTP and ATP as substrates and producing inorganic pyrophosphate. tRNA 3'-terminal CCA addition is required both for tRNA processing and repair. Also involved in tRNA surveillance by mediating tandem CCA addition to generate a CCACCA at the 3' terminus of unstable tRNAs. While stable tRNAs receive only 3'-terminal CCA, unstable tRNAs are marked with CCACCA and rapidly degraded.</text>
</comment>
<feature type="binding site" evidence="11">
    <location>
        <position position="45"/>
    </location>
    <ligand>
        <name>Mg(2+)</name>
        <dbReference type="ChEBI" id="CHEBI:18420"/>
    </ligand>
</feature>
<feature type="binding site" evidence="11">
    <location>
        <position position="32"/>
    </location>
    <ligand>
        <name>ATP</name>
        <dbReference type="ChEBI" id="CHEBI:30616"/>
    </ligand>
</feature>
<feature type="binding site" evidence="11">
    <location>
        <position position="35"/>
    </location>
    <ligand>
        <name>ATP</name>
        <dbReference type="ChEBI" id="CHEBI:30616"/>
    </ligand>
</feature>
<dbReference type="GO" id="GO:0001680">
    <property type="term" value="P:tRNA 3'-terminal CCA addition"/>
    <property type="evidence" value="ECO:0007669"/>
    <property type="project" value="UniProtKB-UniRule"/>
</dbReference>
<feature type="binding site" evidence="11">
    <location>
        <position position="32"/>
    </location>
    <ligand>
        <name>CTP</name>
        <dbReference type="ChEBI" id="CHEBI:37563"/>
    </ligand>
</feature>
<evidence type="ECO:0000256" key="11">
    <source>
        <dbReference type="HAMAP-Rule" id="MF_01263"/>
    </source>
</evidence>
<dbReference type="Gene3D" id="1.20.58.560">
    <property type="match status" value="1"/>
</dbReference>
<feature type="binding site" evidence="11">
    <location>
        <position position="159"/>
    </location>
    <ligand>
        <name>ATP</name>
        <dbReference type="ChEBI" id="CHEBI:30616"/>
    </ligand>
</feature>
<dbReference type="GO" id="GO:0000049">
    <property type="term" value="F:tRNA binding"/>
    <property type="evidence" value="ECO:0007669"/>
    <property type="project" value="UniProtKB-UniRule"/>
</dbReference>
<dbReference type="InterPro" id="IPR032828">
    <property type="entry name" value="PolyA_RNA-bd"/>
</dbReference>
<feature type="binding site" evidence="11">
    <location>
        <position position="116"/>
    </location>
    <ligand>
        <name>ATP</name>
        <dbReference type="ChEBI" id="CHEBI:30616"/>
    </ligand>
</feature>
<keyword evidence="6 11" id="KW-0547">Nucleotide-binding</keyword>
<keyword evidence="7 11" id="KW-0692">RNA repair</keyword>
<dbReference type="Pfam" id="PF12627">
    <property type="entry name" value="PolyA_pol_RNAbd"/>
    <property type="match status" value="1"/>
</dbReference>
<evidence type="ECO:0000259" key="14">
    <source>
        <dbReference type="Pfam" id="PF13735"/>
    </source>
</evidence>
<protein>
    <recommendedName>
        <fullName evidence="11">CCA-adding enzyme</fullName>
        <ecNumber evidence="11">2.7.7.72</ecNumber>
    </recommendedName>
    <alternativeName>
        <fullName evidence="11">CCA tRNA nucleotidyltransferase</fullName>
    </alternativeName>
    <alternativeName>
        <fullName evidence="11">tRNA CCA-pyrophosphorylase</fullName>
    </alternativeName>
    <alternativeName>
        <fullName evidence="11">tRNA adenylyl-/cytidylyl- transferase</fullName>
    </alternativeName>
    <alternativeName>
        <fullName evidence="11">tRNA nucleotidyltransferase</fullName>
    </alternativeName>
    <alternativeName>
        <fullName evidence="11">tRNA-NT</fullName>
    </alternativeName>
</protein>
<dbReference type="PANTHER" id="PTHR46173:SF1">
    <property type="entry name" value="CCA TRNA NUCLEOTIDYLTRANSFERASE 1, MITOCHONDRIAL"/>
    <property type="match status" value="1"/>
</dbReference>
<dbReference type="SUPFAM" id="SSF81891">
    <property type="entry name" value="Poly A polymerase C-terminal region-like"/>
    <property type="match status" value="1"/>
</dbReference>
<keyword evidence="10 11" id="KW-0694">RNA-binding</keyword>
<dbReference type="Proteomes" id="UP000051655">
    <property type="component" value="Unassembled WGS sequence"/>
</dbReference>
<comment type="subunit">
    <text evidence="11">Homodimer.</text>
</comment>
<evidence type="ECO:0000256" key="10">
    <source>
        <dbReference type="ARBA" id="ARBA00022884"/>
    </source>
</evidence>
<dbReference type="InterPro" id="IPR023068">
    <property type="entry name" value="CCA-adding_enz_firmicutes"/>
</dbReference>
<gene>
    <name evidence="11" type="primary">cca</name>
    <name evidence="15" type="ORF">IV73_GL000872</name>
</gene>
<dbReference type="Pfam" id="PF01743">
    <property type="entry name" value="PolyA_pol"/>
    <property type="match status" value="1"/>
</dbReference>
<proteinExistence type="inferred from homology"/>
<comment type="caution">
    <text evidence="15">The sequence shown here is derived from an EMBL/GenBank/DDBJ whole genome shotgun (WGS) entry which is preliminary data.</text>
</comment>
<dbReference type="Gene3D" id="1.10.110.30">
    <property type="match status" value="1"/>
</dbReference>
<evidence type="ECO:0000256" key="6">
    <source>
        <dbReference type="ARBA" id="ARBA00022741"/>
    </source>
</evidence>
<dbReference type="GO" id="GO:0000287">
    <property type="term" value="F:magnesium ion binding"/>
    <property type="evidence" value="ECO:0007669"/>
    <property type="project" value="UniProtKB-UniRule"/>
</dbReference>
<dbReference type="GO" id="GO:0005524">
    <property type="term" value="F:ATP binding"/>
    <property type="evidence" value="ECO:0007669"/>
    <property type="project" value="UniProtKB-UniRule"/>
</dbReference>
<comment type="similarity">
    <text evidence="11">Belongs to the tRNA nucleotidyltransferase/poly(A) polymerase family. Bacterial CCA-adding enzyme type 3 subfamily.</text>
</comment>
<dbReference type="CDD" id="cd05398">
    <property type="entry name" value="NT_ClassII-CCAase"/>
    <property type="match status" value="1"/>
</dbReference>
<comment type="miscellaneous">
    <text evidence="11">A single active site specifically recognizes both ATP and CTP and is responsible for their addition.</text>
</comment>
<dbReference type="Gene3D" id="1.10.246.80">
    <property type="match status" value="1"/>
</dbReference>
<feature type="binding site" evidence="11">
    <location>
        <position position="165"/>
    </location>
    <ligand>
        <name>CTP</name>
        <dbReference type="ChEBI" id="CHEBI:37563"/>
    </ligand>
</feature>
<comment type="catalytic activity">
    <reaction evidence="11">
        <text>a tRNA with a 3' CCA end + 2 CTP + ATP = a tRNA with a 3' CCACCA end + 3 diphosphate</text>
        <dbReference type="Rhea" id="RHEA:76235"/>
        <dbReference type="Rhea" id="RHEA-COMP:10468"/>
        <dbReference type="Rhea" id="RHEA-COMP:18655"/>
        <dbReference type="ChEBI" id="CHEBI:30616"/>
        <dbReference type="ChEBI" id="CHEBI:33019"/>
        <dbReference type="ChEBI" id="CHEBI:37563"/>
        <dbReference type="ChEBI" id="CHEBI:83071"/>
        <dbReference type="ChEBI" id="CHEBI:195187"/>
    </reaction>
</comment>
<evidence type="ECO:0000313" key="15">
    <source>
        <dbReference type="EMBL" id="KRN75111.1"/>
    </source>
</evidence>
<name>A0A0R2JL83_9LACO</name>
<dbReference type="EMBL" id="JQBP01000003">
    <property type="protein sequence ID" value="KRN75111.1"/>
    <property type="molecule type" value="Genomic_DNA"/>
</dbReference>
<dbReference type="AlphaFoldDB" id="A0A0R2JL83"/>
<feature type="binding site" evidence="11">
    <location>
        <position position="168"/>
    </location>
    <ligand>
        <name>ATP</name>
        <dbReference type="ChEBI" id="CHEBI:30616"/>
    </ligand>
</feature>
<dbReference type="Pfam" id="PF13735">
    <property type="entry name" value="tRNA_NucTran2_2"/>
    <property type="match status" value="1"/>
</dbReference>
<dbReference type="InterPro" id="IPR032810">
    <property type="entry name" value="CCA-adding_enz_C"/>
</dbReference>